<dbReference type="SUPFAM" id="SSF55729">
    <property type="entry name" value="Acyl-CoA N-acyltransferases (Nat)"/>
    <property type="match status" value="1"/>
</dbReference>
<protein>
    <recommendedName>
        <fullName evidence="1">N-acetyltransferase domain-containing protein</fullName>
    </recommendedName>
</protein>
<organism evidence="2 3">
    <name type="scientific">Silvanigrella aquatica</name>
    <dbReference type="NCBI Taxonomy" id="1915309"/>
    <lineage>
        <taxon>Bacteria</taxon>
        <taxon>Pseudomonadati</taxon>
        <taxon>Bdellovibrionota</taxon>
        <taxon>Oligoflexia</taxon>
        <taxon>Silvanigrellales</taxon>
        <taxon>Silvanigrellaceae</taxon>
        <taxon>Silvanigrella</taxon>
    </lineage>
</organism>
<dbReference type="STRING" id="1915309.AXG55_02680"/>
<reference evidence="2 3" key="1">
    <citation type="submission" date="2016-10" db="EMBL/GenBank/DDBJ databases">
        <title>Silvanigrella aquatica sp. nov., isolated from a freshwater lake located in the Black Forest, Germany, description of Silvanigrellaceae fam. nov., Silvanigrellales ord. nov., reclassification of the order Bdellovibrionales in the class Oligoflexia, reclassification of the families Bacteriovoracaceae and Halobacteriovoraceae in the new order Bacteriovoracales ord. nov., and reclassification of the family Pseudobacteriovoracaceae in the order Oligoflexiales.</title>
        <authorList>
            <person name="Hahn M.W."/>
            <person name="Schmidt J."/>
            <person name="Koll U."/>
            <person name="Rohde M."/>
            <person name="Verbag S."/>
            <person name="Pitt A."/>
            <person name="Nakai R."/>
            <person name="Naganuma T."/>
            <person name="Lang E."/>
        </authorList>
    </citation>
    <scope>NUCLEOTIDE SEQUENCE [LARGE SCALE GENOMIC DNA]</scope>
    <source>
        <strain evidence="2 3">MWH-Nonnen-W8red</strain>
    </source>
</reference>
<evidence type="ECO:0000313" key="2">
    <source>
        <dbReference type="EMBL" id="APJ02883.1"/>
    </source>
</evidence>
<dbReference type="RefSeq" id="WP_233231325.1">
    <property type="nucleotide sequence ID" value="NZ_CP017834.1"/>
</dbReference>
<dbReference type="CDD" id="cd04301">
    <property type="entry name" value="NAT_SF"/>
    <property type="match status" value="1"/>
</dbReference>
<proteinExistence type="predicted"/>
<dbReference type="Pfam" id="PF00583">
    <property type="entry name" value="Acetyltransf_1"/>
    <property type="match status" value="1"/>
</dbReference>
<sequence length="260" mass="30489">MRKFIAGCENTIQKKFAYIPNRLNNCKVIKLNNFTLIQSPYKTSMFNIAWIKELNKETYQEKIQNIIDTLSPNPFALWLGPNTISCVKESQLIEMGFIKEANETGMCIELNQFNENIYESNLQSIFEVIDKEGILKFIDVLEAYDPFVRDYYLKVFHEIGLGEHQPFRFFYLSKDGKAVCIASLFFADNYCGIFDVITHEAHRKQGHANKLMKYLLSYAKKRQTDHMCLTASSPEAVYLYKKMGFIELGYYNCFEFKFRF</sequence>
<accession>A0A1L4CY42</accession>
<evidence type="ECO:0000313" key="3">
    <source>
        <dbReference type="Proteomes" id="UP000184731"/>
    </source>
</evidence>
<evidence type="ECO:0000259" key="1">
    <source>
        <dbReference type="PROSITE" id="PS51186"/>
    </source>
</evidence>
<dbReference type="GO" id="GO:0016747">
    <property type="term" value="F:acyltransferase activity, transferring groups other than amino-acyl groups"/>
    <property type="evidence" value="ECO:0007669"/>
    <property type="project" value="InterPro"/>
</dbReference>
<keyword evidence="3" id="KW-1185">Reference proteome</keyword>
<feature type="domain" description="N-acetyltransferase" evidence="1">
    <location>
        <begin position="124"/>
        <end position="260"/>
    </location>
</feature>
<dbReference type="AlphaFoldDB" id="A0A1L4CY42"/>
<dbReference type="InterPro" id="IPR016181">
    <property type="entry name" value="Acyl_CoA_acyltransferase"/>
</dbReference>
<dbReference type="Gene3D" id="3.40.630.30">
    <property type="match status" value="1"/>
</dbReference>
<dbReference type="KEGG" id="saqi:AXG55_02680"/>
<name>A0A1L4CY42_9BACT</name>
<dbReference type="Proteomes" id="UP000184731">
    <property type="component" value="Chromosome"/>
</dbReference>
<dbReference type="EMBL" id="CP017834">
    <property type="protein sequence ID" value="APJ02883.1"/>
    <property type="molecule type" value="Genomic_DNA"/>
</dbReference>
<dbReference type="PROSITE" id="PS51186">
    <property type="entry name" value="GNAT"/>
    <property type="match status" value="1"/>
</dbReference>
<gene>
    <name evidence="2" type="ORF">AXG55_02680</name>
</gene>
<dbReference type="InterPro" id="IPR000182">
    <property type="entry name" value="GNAT_dom"/>
</dbReference>